<evidence type="ECO:0000256" key="1">
    <source>
        <dbReference type="SAM" id="MobiDB-lite"/>
    </source>
</evidence>
<name>A0A285PA76_NATPI</name>
<feature type="region of interest" description="Disordered" evidence="1">
    <location>
        <begin position="1"/>
        <end position="46"/>
    </location>
</feature>
<reference evidence="3 4" key="1">
    <citation type="submission" date="2017-09" db="EMBL/GenBank/DDBJ databases">
        <authorList>
            <person name="Ehlers B."/>
            <person name="Leendertz F.H."/>
        </authorList>
    </citation>
    <scope>NUCLEOTIDE SEQUENCE [LARGE SCALE GENOMIC DNA]</scope>
    <source>
        <strain evidence="3 4">DSM 27208</strain>
    </source>
</reference>
<organism evidence="3 4">
    <name type="scientific">Natronoarchaeum philippinense</name>
    <dbReference type="NCBI Taxonomy" id="558529"/>
    <lineage>
        <taxon>Archaea</taxon>
        <taxon>Methanobacteriati</taxon>
        <taxon>Methanobacteriota</taxon>
        <taxon>Stenosarchaea group</taxon>
        <taxon>Halobacteria</taxon>
        <taxon>Halobacteriales</taxon>
        <taxon>Natronoarchaeaceae</taxon>
    </lineage>
</organism>
<proteinExistence type="predicted"/>
<accession>A0A285PA76</accession>
<sequence>MTESDETRSRQASGGGEQAQSASSRVVSAVAAETDRDQSQMPPLYDAVDPDALDALLDRPSTAITFRYAGRDVTVHADGGIETSVRRE</sequence>
<dbReference type="Proteomes" id="UP000219453">
    <property type="component" value="Unassembled WGS sequence"/>
</dbReference>
<evidence type="ECO:0000313" key="3">
    <source>
        <dbReference type="EMBL" id="SNZ17036.1"/>
    </source>
</evidence>
<dbReference type="Pfam" id="PF18545">
    <property type="entry name" value="HalOD1"/>
    <property type="match status" value="1"/>
</dbReference>
<dbReference type="InterPro" id="IPR040624">
    <property type="entry name" value="HalOD1"/>
</dbReference>
<dbReference type="AlphaFoldDB" id="A0A285PA76"/>
<feature type="compositionally biased region" description="Low complexity" evidence="1">
    <location>
        <begin position="18"/>
        <end position="32"/>
    </location>
</feature>
<dbReference type="RefSeq" id="WP_179747496.1">
    <property type="nucleotide sequence ID" value="NZ_OBEJ01000004.1"/>
</dbReference>
<protein>
    <recommendedName>
        <fullName evidence="2">Halobacterial output domain-containing protein</fullName>
    </recommendedName>
</protein>
<evidence type="ECO:0000313" key="4">
    <source>
        <dbReference type="Proteomes" id="UP000219453"/>
    </source>
</evidence>
<keyword evidence="4" id="KW-1185">Reference proteome</keyword>
<dbReference type="EMBL" id="OBEJ01000004">
    <property type="protein sequence ID" value="SNZ17036.1"/>
    <property type="molecule type" value="Genomic_DNA"/>
</dbReference>
<gene>
    <name evidence="3" type="ORF">SAMN06269185_2860</name>
</gene>
<feature type="domain" description="Halobacterial output" evidence="2">
    <location>
        <begin position="19"/>
        <end position="82"/>
    </location>
</feature>
<evidence type="ECO:0000259" key="2">
    <source>
        <dbReference type="Pfam" id="PF18545"/>
    </source>
</evidence>